<dbReference type="Pfam" id="PF17930">
    <property type="entry name" value="LpxI_N"/>
    <property type="match status" value="1"/>
</dbReference>
<sequence length="279" mass="29532">MRIGLIAGNGKFPFLVLEAAKSLGHDVTVVAINDEAYPEIETIAAVGRPSEVHWVSLGQLGRCIEILKGAGIKQALMAGQVKHNKLFSVVPDLTALSVLRKAATKNTDALISAVADVLQDNGIDLIDSTLFLEPLLAREGYLTSRRPTIDQQNDLQFGYGIADAIAGLDIGQTIVVKDRAVVAVEAMEGTDEVIKRASRFAGPGVTVIKVAKPEQDMRFDVPVIGLPTIRTLREARAATLSIDAGRTLLLDGSQVFDAADQAGIAIVGRSLGLGKTGSE</sequence>
<dbReference type="PANTHER" id="PTHR39962">
    <property type="entry name" value="BLL4848 PROTEIN"/>
    <property type="match status" value="1"/>
</dbReference>
<dbReference type="InterPro" id="IPR043167">
    <property type="entry name" value="LpxI_C_sf"/>
</dbReference>
<dbReference type="InterPro" id="IPR053174">
    <property type="entry name" value="LpxI"/>
</dbReference>
<evidence type="ECO:0008006" key="4">
    <source>
        <dbReference type="Google" id="ProtNLM"/>
    </source>
</evidence>
<evidence type="ECO:0000259" key="2">
    <source>
        <dbReference type="Pfam" id="PF17930"/>
    </source>
</evidence>
<feature type="domain" description="LpxI C-terminal" evidence="1">
    <location>
        <begin position="139"/>
        <end position="267"/>
    </location>
</feature>
<gene>
    <name evidence="3" type="ORF">METZ01_LOCUS251779</name>
</gene>
<feature type="domain" description="LpxI N-terminal" evidence="2">
    <location>
        <begin position="2"/>
        <end position="133"/>
    </location>
</feature>
<dbReference type="AlphaFoldDB" id="A0A382IHV9"/>
<proteinExistence type="predicted"/>
<dbReference type="EMBL" id="UINC01067342">
    <property type="protein sequence ID" value="SVB98925.1"/>
    <property type="molecule type" value="Genomic_DNA"/>
</dbReference>
<name>A0A382IHV9_9ZZZZ</name>
<accession>A0A382IHV9</accession>
<dbReference type="Gene3D" id="3.40.140.80">
    <property type="match status" value="1"/>
</dbReference>
<organism evidence="3">
    <name type="scientific">marine metagenome</name>
    <dbReference type="NCBI Taxonomy" id="408172"/>
    <lineage>
        <taxon>unclassified sequences</taxon>
        <taxon>metagenomes</taxon>
        <taxon>ecological metagenomes</taxon>
    </lineage>
</organism>
<dbReference type="InterPro" id="IPR010415">
    <property type="entry name" value="LpxI_C"/>
</dbReference>
<evidence type="ECO:0000313" key="3">
    <source>
        <dbReference type="EMBL" id="SVB98925.1"/>
    </source>
</evidence>
<dbReference type="Gene3D" id="3.40.50.20">
    <property type="match status" value="1"/>
</dbReference>
<dbReference type="PANTHER" id="PTHR39962:SF1">
    <property type="entry name" value="LPXI FAMILY PROTEIN"/>
    <property type="match status" value="1"/>
</dbReference>
<evidence type="ECO:0000259" key="1">
    <source>
        <dbReference type="Pfam" id="PF06230"/>
    </source>
</evidence>
<protein>
    <recommendedName>
        <fullName evidence="4">DUF1009 domain-containing protein</fullName>
    </recommendedName>
</protein>
<dbReference type="Pfam" id="PF06230">
    <property type="entry name" value="LpxI_C"/>
    <property type="match status" value="1"/>
</dbReference>
<dbReference type="InterPro" id="IPR041255">
    <property type="entry name" value="LpxI_N"/>
</dbReference>
<reference evidence="3" key="1">
    <citation type="submission" date="2018-05" db="EMBL/GenBank/DDBJ databases">
        <authorList>
            <person name="Lanie J.A."/>
            <person name="Ng W.-L."/>
            <person name="Kazmierczak K.M."/>
            <person name="Andrzejewski T.M."/>
            <person name="Davidsen T.M."/>
            <person name="Wayne K.J."/>
            <person name="Tettelin H."/>
            <person name="Glass J.I."/>
            <person name="Rusch D."/>
            <person name="Podicherti R."/>
            <person name="Tsui H.-C.T."/>
            <person name="Winkler M.E."/>
        </authorList>
    </citation>
    <scope>NUCLEOTIDE SEQUENCE</scope>
</reference>